<dbReference type="InParanoid" id="W7XEX3"/>
<evidence type="ECO:0000256" key="4">
    <source>
        <dbReference type="PROSITE-ProRule" id="PRU00175"/>
    </source>
</evidence>
<sequence>MRTTSSYFPLIDKNKQLNKTIAAEDQNFKTRLSYNEIPLTTQISNGKLVKKQLTMRDSASTQQINPKNFIKDFSNKLEKHQYDIEKRDEMIKELELTIEKLRIEYINERQNSDEKNRQIKELIESNEKINNRFKTNHIKMEELITKVQFYEKEFQKIKDDETKANEQKNQELIQAKKIEDLEQKIKEMSKELSTHKSQVTESDKQKNNQINELTSKLNESIQNGSKLKIDLEKKTSELSKALETIKSYEEEKKQVENNIQSLRRTSTLKQQELESKFKEQENLAKVLSSLKEENSKLKQNMEEQQQSKILQQNEITDLTQQNNSLKEQINKLNGENNSLNKSIQDFKTQISSLEQQINQKNDKLQNMLKELENTRNKQSSNDKNQQDLKQNFNDLKKKFDETEQKISIMTGQLQNIQKSSKKLDEAEKEILKSLKCNYCEQFIKEPITIIPCGHSFCFSCKKAYAKDCIKCGPKVKVEAMYRNELLDDIIAMVKILQNLQTFLKV</sequence>
<keyword evidence="2 4" id="KW-0863">Zinc-finger</keyword>
<dbReference type="KEGG" id="tet:TTHERM_001129699"/>
<dbReference type="GeneID" id="24441775"/>
<name>W7XEX3_TETTS</name>
<evidence type="ECO:0000256" key="5">
    <source>
        <dbReference type="SAM" id="Coils"/>
    </source>
</evidence>
<evidence type="ECO:0000256" key="1">
    <source>
        <dbReference type="ARBA" id="ARBA00022723"/>
    </source>
</evidence>
<evidence type="ECO:0000313" key="8">
    <source>
        <dbReference type="Proteomes" id="UP000009168"/>
    </source>
</evidence>
<keyword evidence="1" id="KW-0479">Metal-binding</keyword>
<feature type="coiled-coil region" evidence="5">
    <location>
        <begin position="84"/>
        <end position="198"/>
    </location>
</feature>
<evidence type="ECO:0000259" key="6">
    <source>
        <dbReference type="PROSITE" id="PS50089"/>
    </source>
</evidence>
<dbReference type="InterPro" id="IPR018957">
    <property type="entry name" value="Znf_C3HC4_RING-type"/>
</dbReference>
<dbReference type="Proteomes" id="UP000009168">
    <property type="component" value="Unassembled WGS sequence"/>
</dbReference>
<dbReference type="Gene3D" id="1.10.287.1490">
    <property type="match status" value="1"/>
</dbReference>
<feature type="domain" description="RING-type" evidence="6">
    <location>
        <begin position="436"/>
        <end position="471"/>
    </location>
</feature>
<dbReference type="EMBL" id="GG662295">
    <property type="protein sequence ID" value="EWS71294.1"/>
    <property type="molecule type" value="Genomic_DNA"/>
</dbReference>
<dbReference type="Gene3D" id="3.30.40.10">
    <property type="entry name" value="Zinc/RING finger domain, C3HC4 (zinc finger)"/>
    <property type="match status" value="1"/>
</dbReference>
<gene>
    <name evidence="7" type="ORF">TTHERM_001129699</name>
</gene>
<dbReference type="PROSITE" id="PS50089">
    <property type="entry name" value="ZF_RING_2"/>
    <property type="match status" value="1"/>
</dbReference>
<accession>W7XEX3</accession>
<evidence type="ECO:0000313" key="7">
    <source>
        <dbReference type="EMBL" id="EWS71294.1"/>
    </source>
</evidence>
<dbReference type="InterPro" id="IPR013083">
    <property type="entry name" value="Znf_RING/FYVE/PHD"/>
</dbReference>
<dbReference type="SUPFAM" id="SSF57850">
    <property type="entry name" value="RING/U-box"/>
    <property type="match status" value="1"/>
</dbReference>
<dbReference type="RefSeq" id="XP_012656173.1">
    <property type="nucleotide sequence ID" value="XM_012800719.1"/>
</dbReference>
<dbReference type="AlphaFoldDB" id="W7XEX3"/>
<keyword evidence="5" id="KW-0175">Coiled coil</keyword>
<dbReference type="OrthoDB" id="313232at2759"/>
<keyword evidence="8" id="KW-1185">Reference proteome</keyword>
<proteinExistence type="predicted"/>
<feature type="coiled-coil region" evidence="5">
    <location>
        <begin position="231"/>
        <end position="429"/>
    </location>
</feature>
<dbReference type="InterPro" id="IPR001841">
    <property type="entry name" value="Znf_RING"/>
</dbReference>
<evidence type="ECO:0000256" key="3">
    <source>
        <dbReference type="ARBA" id="ARBA00022833"/>
    </source>
</evidence>
<dbReference type="Pfam" id="PF00097">
    <property type="entry name" value="zf-C3HC4"/>
    <property type="match status" value="1"/>
</dbReference>
<organism evidence="7 8">
    <name type="scientific">Tetrahymena thermophila (strain SB210)</name>
    <dbReference type="NCBI Taxonomy" id="312017"/>
    <lineage>
        <taxon>Eukaryota</taxon>
        <taxon>Sar</taxon>
        <taxon>Alveolata</taxon>
        <taxon>Ciliophora</taxon>
        <taxon>Intramacronucleata</taxon>
        <taxon>Oligohymenophorea</taxon>
        <taxon>Hymenostomatida</taxon>
        <taxon>Tetrahymenina</taxon>
        <taxon>Tetrahymenidae</taxon>
        <taxon>Tetrahymena</taxon>
    </lineage>
</organism>
<protein>
    <recommendedName>
        <fullName evidence="6">RING-type domain-containing protein</fullName>
    </recommendedName>
</protein>
<reference evidence="8" key="1">
    <citation type="journal article" date="2006" name="PLoS Biol.">
        <title>Macronuclear genome sequence of the ciliate Tetrahymena thermophila, a model eukaryote.</title>
        <authorList>
            <person name="Eisen J.A."/>
            <person name="Coyne R.S."/>
            <person name="Wu M."/>
            <person name="Wu D."/>
            <person name="Thiagarajan M."/>
            <person name="Wortman J.R."/>
            <person name="Badger J.H."/>
            <person name="Ren Q."/>
            <person name="Amedeo P."/>
            <person name="Jones K.M."/>
            <person name="Tallon L.J."/>
            <person name="Delcher A.L."/>
            <person name="Salzberg S.L."/>
            <person name="Silva J.C."/>
            <person name="Haas B.J."/>
            <person name="Majoros W.H."/>
            <person name="Farzad M."/>
            <person name="Carlton J.M."/>
            <person name="Smith R.K. Jr."/>
            <person name="Garg J."/>
            <person name="Pearlman R.E."/>
            <person name="Karrer K.M."/>
            <person name="Sun L."/>
            <person name="Manning G."/>
            <person name="Elde N.C."/>
            <person name="Turkewitz A.P."/>
            <person name="Asai D.J."/>
            <person name="Wilkes D.E."/>
            <person name="Wang Y."/>
            <person name="Cai H."/>
            <person name="Collins K."/>
            <person name="Stewart B.A."/>
            <person name="Lee S.R."/>
            <person name="Wilamowska K."/>
            <person name="Weinberg Z."/>
            <person name="Ruzzo W.L."/>
            <person name="Wloga D."/>
            <person name="Gaertig J."/>
            <person name="Frankel J."/>
            <person name="Tsao C.-C."/>
            <person name="Gorovsky M.A."/>
            <person name="Keeling P.J."/>
            <person name="Waller R.F."/>
            <person name="Patron N.J."/>
            <person name="Cherry J.M."/>
            <person name="Stover N.A."/>
            <person name="Krieger C.J."/>
            <person name="del Toro C."/>
            <person name="Ryder H.F."/>
            <person name="Williamson S.C."/>
            <person name="Barbeau R.A."/>
            <person name="Hamilton E.P."/>
            <person name="Orias E."/>
        </authorList>
    </citation>
    <scope>NUCLEOTIDE SEQUENCE [LARGE SCALE GENOMIC DNA]</scope>
    <source>
        <strain evidence="8">SB210</strain>
    </source>
</reference>
<keyword evidence="3" id="KW-0862">Zinc</keyword>
<dbReference type="GO" id="GO:0008270">
    <property type="term" value="F:zinc ion binding"/>
    <property type="evidence" value="ECO:0007669"/>
    <property type="project" value="UniProtKB-KW"/>
</dbReference>
<evidence type="ECO:0000256" key="2">
    <source>
        <dbReference type="ARBA" id="ARBA00022771"/>
    </source>
</evidence>